<protein>
    <submittedName>
        <fullName evidence="1">Uncharacterized protein</fullName>
    </submittedName>
</protein>
<evidence type="ECO:0000313" key="2">
    <source>
        <dbReference type="Proteomes" id="UP001519460"/>
    </source>
</evidence>
<sequence>MWQGTLDTQPKELGILNQNNLRIVTWDNEPSNSGYKVAGDTLDKLRLRKTECVVLKFTQIIKYGRHELLRQAQNPRVVLQNCLSLRGQNSPAAVRFPSIPFSCLLA</sequence>
<accession>A0ABD0JT87</accession>
<gene>
    <name evidence="1" type="ORF">BaRGS_00030478</name>
</gene>
<name>A0ABD0JT87_9CAEN</name>
<dbReference type="EMBL" id="JACVVK020000329">
    <property type="protein sequence ID" value="KAK7478326.1"/>
    <property type="molecule type" value="Genomic_DNA"/>
</dbReference>
<comment type="caution">
    <text evidence="1">The sequence shown here is derived from an EMBL/GenBank/DDBJ whole genome shotgun (WGS) entry which is preliminary data.</text>
</comment>
<dbReference type="AlphaFoldDB" id="A0ABD0JT87"/>
<keyword evidence="2" id="KW-1185">Reference proteome</keyword>
<proteinExistence type="predicted"/>
<evidence type="ECO:0000313" key="1">
    <source>
        <dbReference type="EMBL" id="KAK7478326.1"/>
    </source>
</evidence>
<organism evidence="1 2">
    <name type="scientific">Batillaria attramentaria</name>
    <dbReference type="NCBI Taxonomy" id="370345"/>
    <lineage>
        <taxon>Eukaryota</taxon>
        <taxon>Metazoa</taxon>
        <taxon>Spiralia</taxon>
        <taxon>Lophotrochozoa</taxon>
        <taxon>Mollusca</taxon>
        <taxon>Gastropoda</taxon>
        <taxon>Caenogastropoda</taxon>
        <taxon>Sorbeoconcha</taxon>
        <taxon>Cerithioidea</taxon>
        <taxon>Batillariidae</taxon>
        <taxon>Batillaria</taxon>
    </lineage>
</organism>
<reference evidence="1 2" key="1">
    <citation type="journal article" date="2023" name="Sci. Data">
        <title>Genome assembly of the Korean intertidal mud-creeper Batillaria attramentaria.</title>
        <authorList>
            <person name="Patra A.K."/>
            <person name="Ho P.T."/>
            <person name="Jun S."/>
            <person name="Lee S.J."/>
            <person name="Kim Y."/>
            <person name="Won Y.J."/>
        </authorList>
    </citation>
    <scope>NUCLEOTIDE SEQUENCE [LARGE SCALE GENOMIC DNA]</scope>
    <source>
        <strain evidence="1">Wonlab-2016</strain>
    </source>
</reference>
<dbReference type="Proteomes" id="UP001519460">
    <property type="component" value="Unassembled WGS sequence"/>
</dbReference>